<feature type="region of interest" description="Disordered" evidence="1">
    <location>
        <begin position="81"/>
        <end position="104"/>
    </location>
</feature>
<gene>
    <name evidence="2" type="ORF">M9458_023155</name>
</gene>
<evidence type="ECO:0000313" key="2">
    <source>
        <dbReference type="EMBL" id="KAL0180749.1"/>
    </source>
</evidence>
<feature type="non-terminal residue" evidence="2">
    <location>
        <position position="104"/>
    </location>
</feature>
<name>A0ABD0Q3E2_CIRMR</name>
<proteinExistence type="predicted"/>
<feature type="compositionally biased region" description="Basic and acidic residues" evidence="1">
    <location>
        <begin position="81"/>
        <end position="93"/>
    </location>
</feature>
<comment type="caution">
    <text evidence="2">The sequence shown here is derived from an EMBL/GenBank/DDBJ whole genome shotgun (WGS) entry which is preliminary data.</text>
</comment>
<evidence type="ECO:0000256" key="1">
    <source>
        <dbReference type="SAM" id="MobiDB-lite"/>
    </source>
</evidence>
<feature type="compositionally biased region" description="Basic and acidic residues" evidence="1">
    <location>
        <begin position="33"/>
        <end position="43"/>
    </location>
</feature>
<dbReference type="AlphaFoldDB" id="A0ABD0Q3E2"/>
<reference evidence="2 3" key="1">
    <citation type="submission" date="2024-05" db="EMBL/GenBank/DDBJ databases">
        <title>Genome sequencing and assembly of Indian major carp, Cirrhinus mrigala (Hamilton, 1822).</title>
        <authorList>
            <person name="Mohindra V."/>
            <person name="Chowdhury L.M."/>
            <person name="Lal K."/>
            <person name="Jena J.K."/>
        </authorList>
    </citation>
    <scope>NUCLEOTIDE SEQUENCE [LARGE SCALE GENOMIC DNA]</scope>
    <source>
        <strain evidence="2">CM1030</strain>
        <tissue evidence="2">Blood</tissue>
    </source>
</reference>
<feature type="compositionally biased region" description="Basic and acidic residues" evidence="1">
    <location>
        <begin position="52"/>
        <end position="61"/>
    </location>
</feature>
<keyword evidence="3" id="KW-1185">Reference proteome</keyword>
<protein>
    <submittedName>
        <fullName evidence="2">Uncharacterized protein</fullName>
    </submittedName>
</protein>
<accession>A0ABD0Q3E2</accession>
<dbReference type="Proteomes" id="UP001529510">
    <property type="component" value="Unassembled WGS sequence"/>
</dbReference>
<dbReference type="EMBL" id="JAMKFB020000011">
    <property type="protein sequence ID" value="KAL0180749.1"/>
    <property type="molecule type" value="Genomic_DNA"/>
</dbReference>
<evidence type="ECO:0000313" key="3">
    <source>
        <dbReference type="Proteomes" id="UP001529510"/>
    </source>
</evidence>
<feature type="compositionally biased region" description="Polar residues" evidence="1">
    <location>
        <begin position="94"/>
        <end position="104"/>
    </location>
</feature>
<organism evidence="2 3">
    <name type="scientific">Cirrhinus mrigala</name>
    <name type="common">Mrigala</name>
    <dbReference type="NCBI Taxonomy" id="683832"/>
    <lineage>
        <taxon>Eukaryota</taxon>
        <taxon>Metazoa</taxon>
        <taxon>Chordata</taxon>
        <taxon>Craniata</taxon>
        <taxon>Vertebrata</taxon>
        <taxon>Euteleostomi</taxon>
        <taxon>Actinopterygii</taxon>
        <taxon>Neopterygii</taxon>
        <taxon>Teleostei</taxon>
        <taxon>Ostariophysi</taxon>
        <taxon>Cypriniformes</taxon>
        <taxon>Cyprinidae</taxon>
        <taxon>Labeoninae</taxon>
        <taxon>Labeonini</taxon>
        <taxon>Cirrhinus</taxon>
    </lineage>
</organism>
<feature type="region of interest" description="Disordered" evidence="1">
    <location>
        <begin position="32"/>
        <end position="64"/>
    </location>
</feature>
<sequence>MGLLSRMKKMFVKECVEEQEQCVLLKYTTNDTAENHHPHRPDEAPVVAGDIDGGRKNGERDKKKKSFWKWPALRFPRQKAAKYDLAEAEKKYQSESGAYQTSTD</sequence>